<feature type="signal peptide" evidence="2">
    <location>
        <begin position="1"/>
        <end position="30"/>
    </location>
</feature>
<gene>
    <name evidence="3" type="ORF">GCM10011354_30270</name>
</gene>
<keyword evidence="1 2" id="KW-0732">Signal</keyword>
<evidence type="ECO:0000256" key="2">
    <source>
        <dbReference type="SAM" id="SignalP"/>
    </source>
</evidence>
<dbReference type="EMBL" id="BMHA01000012">
    <property type="protein sequence ID" value="GGI08673.1"/>
    <property type="molecule type" value="Genomic_DNA"/>
</dbReference>
<dbReference type="InterPro" id="IPR029052">
    <property type="entry name" value="Metallo-depent_PP-like"/>
</dbReference>
<dbReference type="Proteomes" id="UP000650511">
    <property type="component" value="Unassembled WGS sequence"/>
</dbReference>
<feature type="chain" id="PRO_5035200086" evidence="2">
    <location>
        <begin position="31"/>
        <end position="633"/>
    </location>
</feature>
<dbReference type="PANTHER" id="PTHR22953:SF153">
    <property type="entry name" value="PURPLE ACID PHOSPHATASE"/>
    <property type="match status" value="1"/>
</dbReference>
<reference evidence="3" key="1">
    <citation type="journal article" date="2014" name="Int. J. Syst. Evol. Microbiol.">
        <title>Complete genome sequence of Corynebacterium casei LMG S-19264T (=DSM 44701T), isolated from a smear-ripened cheese.</title>
        <authorList>
            <consortium name="US DOE Joint Genome Institute (JGI-PGF)"/>
            <person name="Walter F."/>
            <person name="Albersmeier A."/>
            <person name="Kalinowski J."/>
            <person name="Ruckert C."/>
        </authorList>
    </citation>
    <scope>NUCLEOTIDE SEQUENCE</scope>
    <source>
        <strain evidence="3">CGMCC 1.14988</strain>
    </source>
</reference>
<dbReference type="InterPro" id="IPR039331">
    <property type="entry name" value="PAPs-like"/>
</dbReference>
<dbReference type="InterPro" id="IPR006311">
    <property type="entry name" value="TAT_signal"/>
</dbReference>
<dbReference type="OrthoDB" id="4427112at2"/>
<sequence>MTRRSLPLRRRRHAALVATLLAGSLATVGAADPAASAPRRAPAVTGLAGSLELLTDPFLQQPDKNAVEVAWFTEFAGGSHYVLTGDGVDELSETQLRRAVARGRDQRIRVFEAETTQLSRVAEDADSQLPADRKPATGVAPRPVFRHAATVTNIPRNGDRQPYRVVSFDGDAFAASDTFGLRGALKPGRPAVILLTSDHQAMVNTAANMELAARTVTEELGSIDAVFFPGDLVNIPDRASEWFDDQRGSAFFPVLQGNGGRVARDGRVYRGAKILQNAPIFPAIGNHEVQGRRDGHTSLNASYNNPVPREVAEAVYEQVAAQVNPTGDPATEAAWIEDNSFSTTTYEEIFSLPTSSSGGERYYATTVGDVRLVSLYSTRIWRNTTAQPDPAARTSTSRYQEARADLDDPLARGYGEFVFEDLAVGSEQYAWLAEELASPEFRRARYQVVILHEGPQGLGDNVMAPFAHPVAIEEVDEAGEVVGIRYEYPAEDNVLLRDVQPLLEQAGVDLVHNGHSHLWNRFTSPNGVNYLEASNTGNSYGAYHPLSGRSRPVPPAPWNPANYLAQGNPGGLDPVVPTIAPLRNDDGVALPFIADNRYVVFQALDTGTGTVTSWYVDLDAADPVAVKFDAFGL</sequence>
<evidence type="ECO:0000313" key="4">
    <source>
        <dbReference type="Proteomes" id="UP000650511"/>
    </source>
</evidence>
<dbReference type="SUPFAM" id="SSF56300">
    <property type="entry name" value="Metallo-dependent phosphatases"/>
    <property type="match status" value="1"/>
</dbReference>
<evidence type="ECO:0000256" key="1">
    <source>
        <dbReference type="ARBA" id="ARBA00022729"/>
    </source>
</evidence>
<dbReference type="PANTHER" id="PTHR22953">
    <property type="entry name" value="ACID PHOSPHATASE RELATED"/>
    <property type="match status" value="1"/>
</dbReference>
<keyword evidence="4" id="KW-1185">Reference proteome</keyword>
<dbReference type="PROSITE" id="PS51318">
    <property type="entry name" value="TAT"/>
    <property type="match status" value="1"/>
</dbReference>
<comment type="caution">
    <text evidence="3">The sequence shown here is derived from an EMBL/GenBank/DDBJ whole genome shotgun (WGS) entry which is preliminary data.</text>
</comment>
<dbReference type="RefSeq" id="WP_130650422.1">
    <property type="nucleotide sequence ID" value="NZ_BMHA01000012.1"/>
</dbReference>
<protein>
    <submittedName>
        <fullName evidence="3">Metallophosphoesterase</fullName>
    </submittedName>
</protein>
<dbReference type="AlphaFoldDB" id="A0A8J3EVR3"/>
<dbReference type="GO" id="GO:0003993">
    <property type="term" value="F:acid phosphatase activity"/>
    <property type="evidence" value="ECO:0007669"/>
    <property type="project" value="InterPro"/>
</dbReference>
<organism evidence="3 4">
    <name type="scientific">Egicoccus halophilus</name>
    <dbReference type="NCBI Taxonomy" id="1670830"/>
    <lineage>
        <taxon>Bacteria</taxon>
        <taxon>Bacillati</taxon>
        <taxon>Actinomycetota</taxon>
        <taxon>Nitriliruptoria</taxon>
        <taxon>Egicoccales</taxon>
        <taxon>Egicoccaceae</taxon>
        <taxon>Egicoccus</taxon>
    </lineage>
</organism>
<reference evidence="3" key="2">
    <citation type="submission" date="2020-09" db="EMBL/GenBank/DDBJ databases">
        <authorList>
            <person name="Sun Q."/>
            <person name="Zhou Y."/>
        </authorList>
    </citation>
    <scope>NUCLEOTIDE SEQUENCE</scope>
    <source>
        <strain evidence="3">CGMCC 1.14988</strain>
    </source>
</reference>
<proteinExistence type="predicted"/>
<name>A0A8J3EVR3_9ACTN</name>
<evidence type="ECO:0000313" key="3">
    <source>
        <dbReference type="EMBL" id="GGI08673.1"/>
    </source>
</evidence>
<accession>A0A8J3EVR3</accession>
<dbReference type="Gene3D" id="3.60.21.10">
    <property type="match status" value="1"/>
</dbReference>